<proteinExistence type="predicted"/>
<keyword evidence="3" id="KW-0804">Transcription</keyword>
<dbReference type="PROSITE" id="PS50977">
    <property type="entry name" value="HTH_TETR_2"/>
    <property type="match status" value="1"/>
</dbReference>
<dbReference type="SUPFAM" id="SSF46689">
    <property type="entry name" value="Homeodomain-like"/>
    <property type="match status" value="1"/>
</dbReference>
<feature type="DNA-binding region" description="H-T-H motif" evidence="4">
    <location>
        <begin position="36"/>
        <end position="55"/>
    </location>
</feature>
<dbReference type="InterPro" id="IPR036271">
    <property type="entry name" value="Tet_transcr_reg_TetR-rel_C_sf"/>
</dbReference>
<dbReference type="Gene3D" id="1.10.10.60">
    <property type="entry name" value="Homeodomain-like"/>
    <property type="match status" value="1"/>
</dbReference>
<dbReference type="Proteomes" id="UP000256913">
    <property type="component" value="Unassembled WGS sequence"/>
</dbReference>
<dbReference type="PRINTS" id="PR00455">
    <property type="entry name" value="HTHTETR"/>
</dbReference>
<feature type="domain" description="HTH tetR-type" evidence="5">
    <location>
        <begin position="13"/>
        <end position="73"/>
    </location>
</feature>
<keyword evidence="7" id="KW-1185">Reference proteome</keyword>
<evidence type="ECO:0000256" key="4">
    <source>
        <dbReference type="PROSITE-ProRule" id="PRU00335"/>
    </source>
</evidence>
<evidence type="ECO:0000313" key="7">
    <source>
        <dbReference type="Proteomes" id="UP000256913"/>
    </source>
</evidence>
<keyword evidence="2 4" id="KW-0238">DNA-binding</keyword>
<dbReference type="Pfam" id="PF00440">
    <property type="entry name" value="TetR_N"/>
    <property type="match status" value="1"/>
</dbReference>
<dbReference type="InterPro" id="IPR001647">
    <property type="entry name" value="HTH_TetR"/>
</dbReference>
<dbReference type="PANTHER" id="PTHR47506">
    <property type="entry name" value="TRANSCRIPTIONAL REGULATORY PROTEIN"/>
    <property type="match status" value="1"/>
</dbReference>
<keyword evidence="1" id="KW-0805">Transcription regulation</keyword>
<sequence>MGGMGRVSQAQALENRRRVVDAAARLFRERNVQAVSVADLMAEVGLTHGGFYKQFASKEALLTEATVQAFADLAALLADFDARHPGDHRAAQGDLIDYYLSTEHRDDVGAGCPTTGLASNIAGEDLEASARPAYAEGVEMFARWLATDSDEDLATLSTLVGALTLARATAGSDLSERILAAALKALPTQS</sequence>
<evidence type="ECO:0000256" key="1">
    <source>
        <dbReference type="ARBA" id="ARBA00023015"/>
    </source>
</evidence>
<dbReference type="EMBL" id="QUMQ01000001">
    <property type="protein sequence ID" value="REG00709.1"/>
    <property type="molecule type" value="Genomic_DNA"/>
</dbReference>
<dbReference type="PANTHER" id="PTHR47506:SF7">
    <property type="entry name" value="TRANSCRIPTIONAL REGULATORY PROTEIN"/>
    <property type="match status" value="1"/>
</dbReference>
<organism evidence="6 7">
    <name type="scientific">Asanoa ferruginea</name>
    <dbReference type="NCBI Taxonomy" id="53367"/>
    <lineage>
        <taxon>Bacteria</taxon>
        <taxon>Bacillati</taxon>
        <taxon>Actinomycetota</taxon>
        <taxon>Actinomycetes</taxon>
        <taxon>Micromonosporales</taxon>
        <taxon>Micromonosporaceae</taxon>
        <taxon>Asanoa</taxon>
    </lineage>
</organism>
<evidence type="ECO:0000313" key="6">
    <source>
        <dbReference type="EMBL" id="REG00709.1"/>
    </source>
</evidence>
<dbReference type="SUPFAM" id="SSF48498">
    <property type="entry name" value="Tetracyclin repressor-like, C-terminal domain"/>
    <property type="match status" value="1"/>
</dbReference>
<evidence type="ECO:0000256" key="2">
    <source>
        <dbReference type="ARBA" id="ARBA00023125"/>
    </source>
</evidence>
<accession>A0A3D9ZTJ4</accession>
<dbReference type="GO" id="GO:0003677">
    <property type="term" value="F:DNA binding"/>
    <property type="evidence" value="ECO:0007669"/>
    <property type="project" value="UniProtKB-UniRule"/>
</dbReference>
<evidence type="ECO:0000259" key="5">
    <source>
        <dbReference type="PROSITE" id="PS50977"/>
    </source>
</evidence>
<protein>
    <submittedName>
        <fullName evidence="6">TetR family transcriptional regulator</fullName>
    </submittedName>
</protein>
<gene>
    <name evidence="6" type="ORF">DFJ67_6766</name>
</gene>
<name>A0A3D9ZTJ4_9ACTN</name>
<dbReference type="AlphaFoldDB" id="A0A3D9ZTJ4"/>
<comment type="caution">
    <text evidence="6">The sequence shown here is derived from an EMBL/GenBank/DDBJ whole genome shotgun (WGS) entry which is preliminary data.</text>
</comment>
<dbReference type="Gene3D" id="1.10.357.10">
    <property type="entry name" value="Tetracycline Repressor, domain 2"/>
    <property type="match status" value="1"/>
</dbReference>
<dbReference type="InterPro" id="IPR009057">
    <property type="entry name" value="Homeodomain-like_sf"/>
</dbReference>
<evidence type="ECO:0000256" key="3">
    <source>
        <dbReference type="ARBA" id="ARBA00023163"/>
    </source>
</evidence>
<reference evidence="6 7" key="1">
    <citation type="submission" date="2018-08" db="EMBL/GenBank/DDBJ databases">
        <title>Sequencing the genomes of 1000 actinobacteria strains.</title>
        <authorList>
            <person name="Klenk H.-P."/>
        </authorList>
    </citation>
    <scope>NUCLEOTIDE SEQUENCE [LARGE SCALE GENOMIC DNA]</scope>
    <source>
        <strain evidence="6 7">DSM 44099</strain>
    </source>
</reference>